<gene>
    <name evidence="1" type="ORF">EII35_14795</name>
</gene>
<dbReference type="Proteomes" id="UP000280935">
    <property type="component" value="Unassembled WGS sequence"/>
</dbReference>
<accession>A0A3P1WQM9</accession>
<comment type="caution">
    <text evidence="1">The sequence shown here is derived from an EMBL/GenBank/DDBJ whole genome shotgun (WGS) entry which is preliminary data.</text>
</comment>
<dbReference type="OrthoDB" id="218750at2"/>
<protein>
    <submittedName>
        <fullName evidence="1">Uncharacterized protein</fullName>
    </submittedName>
</protein>
<evidence type="ECO:0000313" key="2">
    <source>
        <dbReference type="Proteomes" id="UP000280935"/>
    </source>
</evidence>
<organism evidence="1 2">
    <name type="scientific">Arachnia propionica</name>
    <dbReference type="NCBI Taxonomy" id="1750"/>
    <lineage>
        <taxon>Bacteria</taxon>
        <taxon>Bacillati</taxon>
        <taxon>Actinomycetota</taxon>
        <taxon>Actinomycetes</taxon>
        <taxon>Propionibacteriales</taxon>
        <taxon>Propionibacteriaceae</taxon>
        <taxon>Arachnia</taxon>
    </lineage>
</organism>
<dbReference type="RefSeq" id="WP_125229233.1">
    <property type="nucleotide sequence ID" value="NZ_RQYT01000063.1"/>
</dbReference>
<evidence type="ECO:0000313" key="1">
    <source>
        <dbReference type="EMBL" id="RRD47620.1"/>
    </source>
</evidence>
<sequence length="1515" mass="167102">MILNSRTAELGGVATTPVADTTPLVARGYTHPMMDGRTVVRLVRDPLTEAEDIGMAVHGLAASVSVPVGHVRAQAVGFPAWPILHDPANAHHALRLLSELRRAARCAASTPGTAKSIVDFSAGQLDRSVPHFLPTFFEEAARIFLEHGNRSYAASYFSKAREAERVHNLPIDEDRHRHAFREFALAGLLTAKEFTAESKSLQQRLAPSAALPRFLHINLDRARGGLPPYPGLASDLKRLAIAAGADTRQVSEQLLEELLRTPSISQAPQAFWESFREPLIALATRSPQVRRRLFQLTPGRVDSAMWVSLLEDTGVAEEMRTTHLHPVGWIQRFITRESCRHRPDLPVELSRFIRALPRQDGRSIDLRTPTGHLHPELLDAACSLGLTVQLSGRSGPGDHIDFTAWLNDSRRSDLTHLANSPLAPTAARGLAAMQLKQQLPTLLAHWGSKRLLRLSAEPQLTADSTVDDLAKELNRLKPLYTSLRCREVDEGFNRLEALADPAELTAQAIRAGFLTELTWPTLEGAAAELGEGRRLGIHESWPWCGVALGDRIIWVRGDEREDVVLPTAPDLQRRLWFKVGRDTLCIGEDRNHKGHLRWASDPTTDRPHPRVWDFPRLRISLETAEGRLLGDGLLRPGDPRLPISTLRTMLQEGNSFWSVGPRGIIREVDPGTGRLGRASLPPTMATLIEQDLREGFRLCADSSWWLPDPGSEDSPLGSSRGQLGWVVLRRGTTTRVRGVDGYVHDHRPHQDTTTRSDAPVARLVRPGGGHWMVTGRTLCPENSRSRLQPARNLTGDLHLLHDVPLAGWHHLRPRDPAVSARMRTIRAEEVSDLIAALPEWTRFRPDRLPREVIAAAEKLLGSTDPAFTVAVGWAAVEISREVHALHQIRQLREATRPDDSTGTFTDQAPSNHTVGWLVGASQVDNAPSRTDVHLLRSLLAGTPVPDAAIPQVSWTPAMTPELYLAGACRPLARPEIIQAAAAAVGVIRDSGLFRPGAALFSIPAVAGFNGIASGQVTQTDTGPAVIIGHEWHDGGRCLLFLSPGGGVPPAVEDRPTTLRMRFSNQIDAVVAAFETLLEEGGPGWAPSAAERFAAATGWCLPGAKVFLAGMPNLHEDSSTWLPDDMRKLLGMSTTEVAEAKAFLKALDPDLLADLISAGAADPMRVVRHGLDVDAMAQRWRTLTGGRVTFPGDILLAAERSFHDGARSVAGLAGDDLHPYDLGRWLWVITRVRLEDPLRPWLADRLDALIDSCTRRQYRSRSRRSRWLADEDPERVRLGLPALAELPIGATVEAGPWRIIREDKDDEVIFDAARVENWQLELDRATVMERSYYFLHTVVQVAALAAGQFAPLQEWLRTPGQGWAQDPLASVPDIVAEARTTLGLPEDAARYWLQLLALPHPTDRNIHTWNGWKKSHREQAAAPLLERGLVLEAKRARAGRSLFLPGGWSDAKAPLIPMEDWKYSFLREAHEGIIGSRGGGEVVLIPLPQLFSHAWQRHQGGDVPGYVELRTERTRR</sequence>
<dbReference type="EMBL" id="RQYT01000063">
    <property type="protein sequence ID" value="RRD47620.1"/>
    <property type="molecule type" value="Genomic_DNA"/>
</dbReference>
<reference evidence="1 2" key="1">
    <citation type="submission" date="2018-11" db="EMBL/GenBank/DDBJ databases">
        <title>Genomes From Bacteria Associated with the Canine Oral Cavity: a Test Case for Automated Genome-Based Taxonomic Assignment.</title>
        <authorList>
            <person name="Coil D.A."/>
            <person name="Jospin G."/>
            <person name="Darling A.E."/>
            <person name="Wallis C."/>
            <person name="Davis I.J."/>
            <person name="Harris S."/>
            <person name="Eisen J.A."/>
            <person name="Holcombe L.J."/>
            <person name="O'Flynn C."/>
        </authorList>
    </citation>
    <scope>NUCLEOTIDE SEQUENCE [LARGE SCALE GENOMIC DNA]</scope>
    <source>
        <strain evidence="1 2">OH2822_COT-296</strain>
    </source>
</reference>
<proteinExistence type="predicted"/>
<name>A0A3P1WQM9_9ACTN</name>